<name>A0A0A9DGI8_ARUDO</name>
<dbReference type="AlphaFoldDB" id="A0A0A9DGI8"/>
<evidence type="ECO:0000313" key="1">
    <source>
        <dbReference type="EMBL" id="JAD85803.1"/>
    </source>
</evidence>
<protein>
    <submittedName>
        <fullName evidence="1">Uncharacterized protein</fullName>
    </submittedName>
</protein>
<organism evidence="1">
    <name type="scientific">Arundo donax</name>
    <name type="common">Giant reed</name>
    <name type="synonym">Donax arundinaceus</name>
    <dbReference type="NCBI Taxonomy" id="35708"/>
    <lineage>
        <taxon>Eukaryota</taxon>
        <taxon>Viridiplantae</taxon>
        <taxon>Streptophyta</taxon>
        <taxon>Embryophyta</taxon>
        <taxon>Tracheophyta</taxon>
        <taxon>Spermatophyta</taxon>
        <taxon>Magnoliopsida</taxon>
        <taxon>Liliopsida</taxon>
        <taxon>Poales</taxon>
        <taxon>Poaceae</taxon>
        <taxon>PACMAD clade</taxon>
        <taxon>Arundinoideae</taxon>
        <taxon>Arundineae</taxon>
        <taxon>Arundo</taxon>
    </lineage>
</organism>
<reference evidence="1" key="2">
    <citation type="journal article" date="2015" name="Data Brief">
        <title>Shoot transcriptome of the giant reed, Arundo donax.</title>
        <authorList>
            <person name="Barrero R.A."/>
            <person name="Guerrero F.D."/>
            <person name="Moolhuijzen P."/>
            <person name="Goolsby J.A."/>
            <person name="Tidwell J."/>
            <person name="Bellgard S.E."/>
            <person name="Bellgard M.I."/>
        </authorList>
    </citation>
    <scope>NUCLEOTIDE SEQUENCE</scope>
    <source>
        <tissue evidence="1">Shoot tissue taken approximately 20 cm above the soil surface</tissue>
    </source>
</reference>
<sequence>MLWGLISKCTMRVLHPQWRYLSPLAIPIAMSNNFSQVSIYSLLDLLLSAYLSSEPLGMYS</sequence>
<proteinExistence type="predicted"/>
<dbReference type="EMBL" id="GBRH01212092">
    <property type="protein sequence ID" value="JAD85803.1"/>
    <property type="molecule type" value="Transcribed_RNA"/>
</dbReference>
<reference evidence="1" key="1">
    <citation type="submission" date="2014-09" db="EMBL/GenBank/DDBJ databases">
        <authorList>
            <person name="Magalhaes I.L.F."/>
            <person name="Oliveira U."/>
            <person name="Santos F.R."/>
            <person name="Vidigal T.H.D.A."/>
            <person name="Brescovit A.D."/>
            <person name="Santos A.J."/>
        </authorList>
    </citation>
    <scope>NUCLEOTIDE SEQUENCE</scope>
    <source>
        <tissue evidence="1">Shoot tissue taken approximately 20 cm above the soil surface</tissue>
    </source>
</reference>
<accession>A0A0A9DGI8</accession>